<dbReference type="FunFam" id="3.40.1190.10:FF:000011">
    <property type="entry name" value="Folylpolyglutamate synthase/dihydrofolate synthase"/>
    <property type="match status" value="1"/>
</dbReference>
<dbReference type="GO" id="GO:0008841">
    <property type="term" value="F:dihydrofolate synthase activity"/>
    <property type="evidence" value="ECO:0007669"/>
    <property type="project" value="TreeGrafter"/>
</dbReference>
<dbReference type="Gene3D" id="3.40.1190.10">
    <property type="entry name" value="Mur-like, catalytic domain"/>
    <property type="match status" value="1"/>
</dbReference>
<keyword evidence="5" id="KW-0479">Metal-binding</keyword>
<dbReference type="EMBL" id="MGDI01000016">
    <property type="protein sequence ID" value="OGL54173.1"/>
    <property type="molecule type" value="Genomic_DNA"/>
</dbReference>
<dbReference type="InterPro" id="IPR036565">
    <property type="entry name" value="Mur-like_cat_sf"/>
</dbReference>
<feature type="domain" description="Mur ligase central" evidence="13">
    <location>
        <begin position="29"/>
        <end position="248"/>
    </location>
</feature>
<evidence type="ECO:0000313" key="14">
    <source>
        <dbReference type="EMBL" id="OGL54173.1"/>
    </source>
</evidence>
<evidence type="ECO:0000256" key="9">
    <source>
        <dbReference type="ARBA" id="ARBA00030592"/>
    </source>
</evidence>
<sequence>MGIRLDLASIKKSLSVYGNPQDSFDSVLVAGTNGKGSTVSMLAGILRQSGYKIGLYTSPHLFDLRERITINGEKISRQKLDNLVDGLKKNLPEPLSFFEFITAVALIYFSQEEVDIAVLEVGMGGRLDATNVANPLLSVITNIGLDHTEYLGKTLEEIAIEKAGIIKPCGTLIASEESDDIQNLFKKICDDRKSKIFLSGKDFSFSSVNTDFHGTSFDFTSPLADFKNIKTPLCGKHQAKNASLAVFAALKLSELRYKVNRQNIREGLKNVIWRGRLEFIQSPGKMLFDCAHNISGILQLCEFLKSDALKDMPVNFVYAALSDKNYAEILKTLKPLAKNIILSKPDHPRSLDPEKIKETFFADDNRVIAMANPVKALELAQKLSEKNDLICVTGSTFLVADILKKFEKKENSNRKNYKESKEGYFYLGR</sequence>
<organism evidence="14 15">
    <name type="scientific">Candidatus Schekmanbacteria bacterium RIFCSPLOWO2_12_FULL_38_15</name>
    <dbReference type="NCBI Taxonomy" id="1817883"/>
    <lineage>
        <taxon>Bacteria</taxon>
        <taxon>Candidatus Schekmaniibacteriota</taxon>
    </lineage>
</organism>
<reference evidence="14 15" key="1">
    <citation type="journal article" date="2016" name="Nat. Commun.">
        <title>Thousands of microbial genomes shed light on interconnected biogeochemical processes in an aquifer system.</title>
        <authorList>
            <person name="Anantharaman K."/>
            <person name="Brown C.T."/>
            <person name="Hug L.A."/>
            <person name="Sharon I."/>
            <person name="Castelle C.J."/>
            <person name="Probst A.J."/>
            <person name="Thomas B.C."/>
            <person name="Singh A."/>
            <person name="Wilkins M.J."/>
            <person name="Karaoz U."/>
            <person name="Brodie E.L."/>
            <person name="Williams K.H."/>
            <person name="Hubbard S.S."/>
            <person name="Banfield J.F."/>
        </authorList>
    </citation>
    <scope>NUCLEOTIDE SEQUENCE [LARGE SCALE GENOMIC DNA]</scope>
</reference>
<dbReference type="InterPro" id="IPR018109">
    <property type="entry name" value="Folylpolyglutamate_synth_CS"/>
</dbReference>
<dbReference type="InterPro" id="IPR036615">
    <property type="entry name" value="Mur_ligase_C_dom_sf"/>
</dbReference>
<dbReference type="InterPro" id="IPR013221">
    <property type="entry name" value="Mur_ligase_cen"/>
</dbReference>
<dbReference type="Pfam" id="PF02875">
    <property type="entry name" value="Mur_ligase_C"/>
    <property type="match status" value="1"/>
</dbReference>
<dbReference type="EC" id="6.3.2.17" evidence="3"/>
<evidence type="ECO:0000256" key="2">
    <source>
        <dbReference type="ARBA" id="ARBA00008276"/>
    </source>
</evidence>
<dbReference type="PROSITE" id="PS01011">
    <property type="entry name" value="FOLYLPOLYGLU_SYNT_1"/>
    <property type="match status" value="1"/>
</dbReference>
<evidence type="ECO:0000256" key="10">
    <source>
        <dbReference type="ARBA" id="ARBA00047493"/>
    </source>
</evidence>
<dbReference type="InterPro" id="IPR001645">
    <property type="entry name" value="Folylpolyglutamate_synth"/>
</dbReference>
<proteinExistence type="inferred from homology"/>
<evidence type="ECO:0000259" key="12">
    <source>
        <dbReference type="Pfam" id="PF02875"/>
    </source>
</evidence>
<dbReference type="PANTHER" id="PTHR11136">
    <property type="entry name" value="FOLYLPOLYGLUTAMATE SYNTHASE-RELATED"/>
    <property type="match status" value="1"/>
</dbReference>
<evidence type="ECO:0000256" key="8">
    <source>
        <dbReference type="ARBA" id="ARBA00022842"/>
    </source>
</evidence>
<keyword evidence="4 11" id="KW-0436">Ligase</keyword>
<comment type="catalytic activity">
    <reaction evidence="10">
        <text>(6S)-5,6,7,8-tetrahydrofolyl-(gamma-L-Glu)(n) + L-glutamate + ATP = (6S)-5,6,7,8-tetrahydrofolyl-(gamma-L-Glu)(n+1) + ADP + phosphate + H(+)</text>
        <dbReference type="Rhea" id="RHEA:10580"/>
        <dbReference type="Rhea" id="RHEA-COMP:14738"/>
        <dbReference type="Rhea" id="RHEA-COMP:14740"/>
        <dbReference type="ChEBI" id="CHEBI:15378"/>
        <dbReference type="ChEBI" id="CHEBI:29985"/>
        <dbReference type="ChEBI" id="CHEBI:30616"/>
        <dbReference type="ChEBI" id="CHEBI:43474"/>
        <dbReference type="ChEBI" id="CHEBI:141005"/>
        <dbReference type="ChEBI" id="CHEBI:456216"/>
        <dbReference type="EC" id="6.3.2.17"/>
    </reaction>
</comment>
<evidence type="ECO:0000256" key="5">
    <source>
        <dbReference type="ARBA" id="ARBA00022723"/>
    </source>
</evidence>
<keyword evidence="6 11" id="KW-0547">Nucleotide-binding</keyword>
<evidence type="ECO:0000256" key="6">
    <source>
        <dbReference type="ARBA" id="ARBA00022741"/>
    </source>
</evidence>
<dbReference type="Pfam" id="PF08245">
    <property type="entry name" value="Mur_ligase_M"/>
    <property type="match status" value="1"/>
</dbReference>
<dbReference type="PANTHER" id="PTHR11136:SF0">
    <property type="entry name" value="DIHYDROFOLATE SYNTHETASE-RELATED"/>
    <property type="match status" value="1"/>
</dbReference>
<evidence type="ECO:0000256" key="1">
    <source>
        <dbReference type="ARBA" id="ARBA00001946"/>
    </source>
</evidence>
<evidence type="ECO:0000256" key="7">
    <source>
        <dbReference type="ARBA" id="ARBA00022840"/>
    </source>
</evidence>
<evidence type="ECO:0000313" key="15">
    <source>
        <dbReference type="Proteomes" id="UP000178082"/>
    </source>
</evidence>
<comment type="similarity">
    <text evidence="2 11">Belongs to the folylpolyglutamate synthase family.</text>
</comment>
<dbReference type="GO" id="GO:0005524">
    <property type="term" value="F:ATP binding"/>
    <property type="evidence" value="ECO:0007669"/>
    <property type="project" value="UniProtKB-KW"/>
</dbReference>
<dbReference type="GO" id="GO:0004326">
    <property type="term" value="F:tetrahydrofolylpolyglutamate synthase activity"/>
    <property type="evidence" value="ECO:0007669"/>
    <property type="project" value="UniProtKB-EC"/>
</dbReference>
<accession>A0A1F7SK82</accession>
<dbReference type="GO" id="GO:0046872">
    <property type="term" value="F:metal ion binding"/>
    <property type="evidence" value="ECO:0007669"/>
    <property type="project" value="UniProtKB-KW"/>
</dbReference>
<dbReference type="STRING" id="1817883.A3G31_05270"/>
<comment type="caution">
    <text evidence="14">The sequence shown here is derived from an EMBL/GenBank/DDBJ whole genome shotgun (WGS) entry which is preliminary data.</text>
</comment>
<keyword evidence="7 11" id="KW-0067">ATP-binding</keyword>
<comment type="cofactor">
    <cofactor evidence="1">
        <name>Mg(2+)</name>
        <dbReference type="ChEBI" id="CHEBI:18420"/>
    </cofactor>
</comment>
<dbReference type="SUPFAM" id="SSF53623">
    <property type="entry name" value="MurD-like peptide ligases, catalytic domain"/>
    <property type="match status" value="1"/>
</dbReference>
<dbReference type="NCBIfam" id="TIGR01499">
    <property type="entry name" value="folC"/>
    <property type="match status" value="1"/>
</dbReference>
<name>A0A1F7SK82_9BACT</name>
<evidence type="ECO:0000259" key="13">
    <source>
        <dbReference type="Pfam" id="PF08245"/>
    </source>
</evidence>
<dbReference type="InterPro" id="IPR004101">
    <property type="entry name" value="Mur_ligase_C"/>
</dbReference>
<dbReference type="PIRSF" id="PIRSF001563">
    <property type="entry name" value="Folylpolyglu_synth"/>
    <property type="match status" value="1"/>
</dbReference>
<evidence type="ECO:0000256" key="3">
    <source>
        <dbReference type="ARBA" id="ARBA00013025"/>
    </source>
</evidence>
<dbReference type="GO" id="GO:0005737">
    <property type="term" value="C:cytoplasm"/>
    <property type="evidence" value="ECO:0007669"/>
    <property type="project" value="TreeGrafter"/>
</dbReference>
<keyword evidence="8" id="KW-0460">Magnesium</keyword>
<dbReference type="SUPFAM" id="SSF53244">
    <property type="entry name" value="MurD-like peptide ligases, peptide-binding domain"/>
    <property type="match status" value="1"/>
</dbReference>
<feature type="domain" description="Mur ligase C-terminal" evidence="12">
    <location>
        <begin position="275"/>
        <end position="395"/>
    </location>
</feature>
<protein>
    <recommendedName>
        <fullName evidence="3">tetrahydrofolate synthase</fullName>
        <ecNumber evidence="3">6.3.2.17</ecNumber>
    </recommendedName>
    <alternativeName>
        <fullName evidence="9">Tetrahydrofolylpolyglutamate synthase</fullName>
    </alternativeName>
</protein>
<gene>
    <name evidence="14" type="ORF">A3G31_05270</name>
</gene>
<dbReference type="Proteomes" id="UP000178082">
    <property type="component" value="Unassembled WGS sequence"/>
</dbReference>
<dbReference type="AlphaFoldDB" id="A0A1F7SK82"/>
<evidence type="ECO:0000256" key="11">
    <source>
        <dbReference type="PIRNR" id="PIRNR001563"/>
    </source>
</evidence>
<evidence type="ECO:0000256" key="4">
    <source>
        <dbReference type="ARBA" id="ARBA00022598"/>
    </source>
</evidence>
<dbReference type="Gene3D" id="3.90.190.20">
    <property type="entry name" value="Mur ligase, C-terminal domain"/>
    <property type="match status" value="1"/>
</dbReference>